<dbReference type="RefSeq" id="WP_097278735.1">
    <property type="nucleotide sequence ID" value="NZ_OCNJ01000003.1"/>
</dbReference>
<keyword evidence="10" id="KW-0997">Cell inner membrane</keyword>
<dbReference type="PANTHER" id="PTHR21320">
    <property type="entry name" value="CYTOCHROME C OXIDASE ASSEMBLY PROTEIN COX11-RELATED"/>
    <property type="match status" value="1"/>
</dbReference>
<evidence type="ECO:0000256" key="1">
    <source>
        <dbReference type="ARBA" id="ARBA00004007"/>
    </source>
</evidence>
<accession>A0A286GEV3</accession>
<dbReference type="GO" id="GO:0008535">
    <property type="term" value="P:respiratory chain complex IV assembly"/>
    <property type="evidence" value="ECO:0007669"/>
    <property type="project" value="UniProtKB-UniRule"/>
</dbReference>
<comment type="function">
    <text evidence="1 10">Exerts its effect at some terminal stage of cytochrome c oxidase synthesis, probably by being involved in the insertion of the copper B into subunit I.</text>
</comment>
<keyword evidence="8 10" id="KW-0186">Copper</keyword>
<dbReference type="OrthoDB" id="9804841at2"/>
<evidence type="ECO:0000313" key="12">
    <source>
        <dbReference type="Proteomes" id="UP000219621"/>
    </source>
</evidence>
<feature type="topological domain" description="Periplasmic" evidence="10">
    <location>
        <begin position="34"/>
        <end position="188"/>
    </location>
</feature>
<comment type="similarity">
    <text evidence="3 10">Belongs to the COX11/CtaG family.</text>
</comment>
<evidence type="ECO:0000256" key="8">
    <source>
        <dbReference type="ARBA" id="ARBA00023008"/>
    </source>
</evidence>
<gene>
    <name evidence="10" type="primary">ctaG</name>
    <name evidence="11" type="ORF">SAMN05421508_103331</name>
</gene>
<reference evidence="11 12" key="1">
    <citation type="submission" date="2017-09" db="EMBL/GenBank/DDBJ databases">
        <authorList>
            <person name="Ehlers B."/>
            <person name="Leendertz F.H."/>
        </authorList>
    </citation>
    <scope>NUCLEOTIDE SEQUENCE [LARGE SCALE GENOMIC DNA]</scope>
    <source>
        <strain evidence="11 12">USBA 140</strain>
    </source>
</reference>
<dbReference type="Proteomes" id="UP000219621">
    <property type="component" value="Unassembled WGS sequence"/>
</dbReference>
<keyword evidence="6 10" id="KW-0735">Signal-anchor</keyword>
<evidence type="ECO:0000313" key="11">
    <source>
        <dbReference type="EMBL" id="SOD94051.1"/>
    </source>
</evidence>
<sequence length="188" mass="20423">MTAAGNSRARSNARTGLIFAGVAVGMVGLAFASVPLYRLFCQVTGYGGTPAIVLEKKGITADPAHPVTIRFDASVNGRMPWRFEPLQHDVTVPLGQDTLVAYRAVNTSDRPVVGTATFNVTPAKAAQYFSKIECFCFTEQRLEPGEAVEMPVTFYVDPAILEDEHARDVHTITLSYTFFEKKGEDGSS</sequence>
<dbReference type="InterPro" id="IPR007533">
    <property type="entry name" value="Cyt_c_oxidase_assmbl_CtaG"/>
</dbReference>
<feature type="topological domain" description="Cytoplasmic" evidence="10">
    <location>
        <begin position="1"/>
        <end position="10"/>
    </location>
</feature>
<keyword evidence="7 10" id="KW-1133">Transmembrane helix</keyword>
<evidence type="ECO:0000256" key="2">
    <source>
        <dbReference type="ARBA" id="ARBA00004382"/>
    </source>
</evidence>
<evidence type="ECO:0000256" key="5">
    <source>
        <dbReference type="ARBA" id="ARBA00022692"/>
    </source>
</evidence>
<dbReference type="HAMAP" id="MF_00155">
    <property type="entry name" value="CtaG"/>
    <property type="match status" value="1"/>
</dbReference>
<dbReference type="AlphaFoldDB" id="A0A286GEV3"/>
<dbReference type="PIRSF" id="PIRSF005413">
    <property type="entry name" value="COX11"/>
    <property type="match status" value="1"/>
</dbReference>
<dbReference type="NCBIfam" id="NF003465">
    <property type="entry name" value="PRK05089.1"/>
    <property type="match status" value="1"/>
</dbReference>
<keyword evidence="12" id="KW-1185">Reference proteome</keyword>
<organism evidence="11 12">
    <name type="scientific">Caenispirillum bisanense</name>
    <dbReference type="NCBI Taxonomy" id="414052"/>
    <lineage>
        <taxon>Bacteria</taxon>
        <taxon>Pseudomonadati</taxon>
        <taxon>Pseudomonadota</taxon>
        <taxon>Alphaproteobacteria</taxon>
        <taxon>Rhodospirillales</taxon>
        <taxon>Novispirillaceae</taxon>
        <taxon>Caenispirillum</taxon>
    </lineage>
</organism>
<evidence type="ECO:0000256" key="4">
    <source>
        <dbReference type="ARBA" id="ARBA00015384"/>
    </source>
</evidence>
<dbReference type="SUPFAM" id="SSF110111">
    <property type="entry name" value="Ctag/Cox11"/>
    <property type="match status" value="1"/>
</dbReference>
<keyword evidence="10" id="KW-1003">Cell membrane</keyword>
<evidence type="ECO:0000256" key="10">
    <source>
        <dbReference type="HAMAP-Rule" id="MF_00155"/>
    </source>
</evidence>
<dbReference type="Gene3D" id="2.60.370.10">
    <property type="entry name" value="Ctag/Cox11"/>
    <property type="match status" value="1"/>
</dbReference>
<keyword evidence="5 10" id="KW-0812">Transmembrane</keyword>
<proteinExistence type="inferred from homology"/>
<evidence type="ECO:0000256" key="9">
    <source>
        <dbReference type="ARBA" id="ARBA00023136"/>
    </source>
</evidence>
<evidence type="ECO:0000256" key="7">
    <source>
        <dbReference type="ARBA" id="ARBA00022989"/>
    </source>
</evidence>
<dbReference type="GO" id="GO:0005507">
    <property type="term" value="F:copper ion binding"/>
    <property type="evidence" value="ECO:0007669"/>
    <property type="project" value="InterPro"/>
</dbReference>
<evidence type="ECO:0000256" key="6">
    <source>
        <dbReference type="ARBA" id="ARBA00022968"/>
    </source>
</evidence>
<dbReference type="InterPro" id="IPR023471">
    <property type="entry name" value="CtaG/Cox11_dom_sf"/>
</dbReference>
<comment type="subcellular location">
    <subcellularLocation>
        <location evidence="2 10">Cell inner membrane</location>
        <topology evidence="2 10">Single-pass type II membrane protein</topology>
        <orientation evidence="2 10">Periplasmic side</orientation>
    </subcellularLocation>
</comment>
<protein>
    <recommendedName>
        <fullName evidence="4 10">Cytochrome c oxidase assembly protein CtaG</fullName>
    </recommendedName>
</protein>
<keyword evidence="9 10" id="KW-0472">Membrane</keyword>
<dbReference type="Pfam" id="PF04442">
    <property type="entry name" value="CtaG_Cox11"/>
    <property type="match status" value="1"/>
</dbReference>
<dbReference type="GO" id="GO:0005886">
    <property type="term" value="C:plasma membrane"/>
    <property type="evidence" value="ECO:0007669"/>
    <property type="project" value="UniProtKB-SubCell"/>
</dbReference>
<dbReference type="PANTHER" id="PTHR21320:SF3">
    <property type="entry name" value="CYTOCHROME C OXIDASE ASSEMBLY PROTEIN COX11, MITOCHONDRIAL-RELATED"/>
    <property type="match status" value="1"/>
</dbReference>
<evidence type="ECO:0000256" key="3">
    <source>
        <dbReference type="ARBA" id="ARBA00009620"/>
    </source>
</evidence>
<name>A0A286GEV3_9PROT</name>
<dbReference type="FunFam" id="2.60.370.10:FF:000001">
    <property type="entry name" value="COX11 cytochrome c oxidase assembly homolog"/>
    <property type="match status" value="1"/>
</dbReference>
<dbReference type="EMBL" id="OCNJ01000003">
    <property type="protein sequence ID" value="SOD94051.1"/>
    <property type="molecule type" value="Genomic_DNA"/>
</dbReference>